<dbReference type="EMBL" id="QBMN01000146">
    <property type="protein sequence ID" value="PZO36282.1"/>
    <property type="molecule type" value="Genomic_DNA"/>
</dbReference>
<accession>A0A2W4VV17</accession>
<dbReference type="GO" id="GO:0008767">
    <property type="term" value="F:UDP-galactopyranose mutase activity"/>
    <property type="evidence" value="ECO:0007669"/>
    <property type="project" value="TreeGrafter"/>
</dbReference>
<name>A0A2W4VV17_9CYAN</name>
<gene>
    <name evidence="1" type="ORF">DCF17_17505</name>
</gene>
<dbReference type="GO" id="GO:0005829">
    <property type="term" value="C:cytosol"/>
    <property type="evidence" value="ECO:0007669"/>
    <property type="project" value="TreeGrafter"/>
</dbReference>
<evidence type="ECO:0000313" key="1">
    <source>
        <dbReference type="EMBL" id="PZO36282.1"/>
    </source>
</evidence>
<reference evidence="2" key="1">
    <citation type="submission" date="2018-04" db="EMBL/GenBank/DDBJ databases">
        <authorList>
            <person name="Cornet L."/>
        </authorList>
    </citation>
    <scope>NUCLEOTIDE SEQUENCE [LARGE SCALE GENOMIC DNA]</scope>
</reference>
<sequence>MAECQDLLDANGVPVHLNTEIVRVERQGTFVTEVIARQGGHIFELTGDHFINPMPSLTLVHWLDPPPPPEVLKAARGLRYRDFPIVSLVIDQPDLFPDHWLYIHSPEFKVGRIQNFKDWNPARVTDAAKTCLGMEYFCGEGDDLWAMTDSKLIALASQEIVRLDLGMRTSDIEDGYVIRQYKAYPSHDGEYRGHLEALQDSIETFENLQTVGHNGMHSYNN</sequence>
<dbReference type="PANTHER" id="PTHR21197">
    <property type="entry name" value="UDP-GALACTOPYRANOSE MUTASE"/>
    <property type="match status" value="1"/>
</dbReference>
<evidence type="ECO:0008006" key="3">
    <source>
        <dbReference type="Google" id="ProtNLM"/>
    </source>
</evidence>
<dbReference type="PANTHER" id="PTHR21197:SF0">
    <property type="entry name" value="UDP-GALACTOPYRANOSE MUTASE"/>
    <property type="match status" value="1"/>
</dbReference>
<comment type="caution">
    <text evidence="1">The sequence shown here is derived from an EMBL/GenBank/DDBJ whole genome shotgun (WGS) entry which is preliminary data.</text>
</comment>
<dbReference type="Proteomes" id="UP000249081">
    <property type="component" value="Unassembled WGS sequence"/>
</dbReference>
<dbReference type="InterPro" id="IPR036188">
    <property type="entry name" value="FAD/NAD-bd_sf"/>
</dbReference>
<dbReference type="SUPFAM" id="SSF51905">
    <property type="entry name" value="FAD/NAD(P)-binding domain"/>
    <property type="match status" value="1"/>
</dbReference>
<evidence type="ECO:0000313" key="2">
    <source>
        <dbReference type="Proteomes" id="UP000249081"/>
    </source>
</evidence>
<dbReference type="Gene3D" id="3.50.50.60">
    <property type="entry name" value="FAD/NAD(P)-binding domain"/>
    <property type="match status" value="1"/>
</dbReference>
<proteinExistence type="predicted"/>
<dbReference type="GO" id="GO:0050660">
    <property type="term" value="F:flavin adenine dinucleotide binding"/>
    <property type="evidence" value="ECO:0007669"/>
    <property type="project" value="TreeGrafter"/>
</dbReference>
<organism evidence="1 2">
    <name type="scientific">Shackletoniella antarctica</name>
    <dbReference type="NCBI Taxonomy" id="268115"/>
    <lineage>
        <taxon>Bacteria</taxon>
        <taxon>Bacillati</taxon>
        <taxon>Cyanobacteriota</taxon>
        <taxon>Cyanophyceae</taxon>
        <taxon>Oculatellales</taxon>
        <taxon>Oculatellaceae</taxon>
        <taxon>Shackletoniella</taxon>
    </lineage>
</organism>
<protein>
    <recommendedName>
        <fullName evidence="3">Amine oxidase domain-containing protein</fullName>
    </recommendedName>
</protein>
<reference evidence="1 2" key="2">
    <citation type="submission" date="2018-06" db="EMBL/GenBank/DDBJ databases">
        <title>Metagenomic assembly of (sub)arctic Cyanobacteria and their associated microbiome from non-axenic cultures.</title>
        <authorList>
            <person name="Baurain D."/>
        </authorList>
    </citation>
    <scope>NUCLEOTIDE SEQUENCE [LARGE SCALE GENOMIC DNA]</scope>
    <source>
        <strain evidence="1">ULC041bin1</strain>
    </source>
</reference>
<dbReference type="AlphaFoldDB" id="A0A2W4VV17"/>